<name>A0ABZ3H8Y4_9BACT</name>
<evidence type="ECO:0000313" key="4">
    <source>
        <dbReference type="Proteomes" id="UP001447842"/>
    </source>
</evidence>
<dbReference type="SUPFAM" id="SSF53756">
    <property type="entry name" value="UDP-Glycosyltransferase/glycogen phosphorylase"/>
    <property type="match status" value="1"/>
</dbReference>
<sequence length="389" mass="43306">MHILVIPSERYLPKDRPLEGIFQKDNAVALRDSGLTVGILSIELHGIRKMIGQRRFFVHDRVVHTKEEGITVSRISAIAPPNRYPRIFRPFWVLKGKQVFKEYVKTYGMPDVIHAHNALNAGLLALELKKEYKLPYVVTEHSSQFIKGAFTPWEKRKIHTVFSHADALIAVSPSLGEVIKRYLSSHQTVSVVPNPLDRLFENDTRLKNRAEGVVFFSLAALVATKGFFELLESFAKSFQGDSAKKLVIGGDGPERDSLEQYASELGIEKQVTFVGLLSKKEVKRHMEACDVFVLASHFETFGVVITEALACGKPVVATQCGGPEYLIDDSNGLLVPPKETGALAVALQKMANSFDSYDGKAIRMACLHRYGSAKIASVLQSIYNKLLEH</sequence>
<dbReference type="InterPro" id="IPR028098">
    <property type="entry name" value="Glyco_trans_4-like_N"/>
</dbReference>
<dbReference type="Pfam" id="PF00534">
    <property type="entry name" value="Glycos_transf_1"/>
    <property type="match status" value="1"/>
</dbReference>
<organism evidence="3 4">
    <name type="scientific">Sulfurimonas diazotrophicus</name>
    <dbReference type="NCBI Taxonomy" id="3131939"/>
    <lineage>
        <taxon>Bacteria</taxon>
        <taxon>Pseudomonadati</taxon>
        <taxon>Campylobacterota</taxon>
        <taxon>Epsilonproteobacteria</taxon>
        <taxon>Campylobacterales</taxon>
        <taxon>Sulfurimonadaceae</taxon>
        <taxon>Sulfurimonas</taxon>
    </lineage>
</organism>
<proteinExistence type="predicted"/>
<keyword evidence="4" id="KW-1185">Reference proteome</keyword>
<evidence type="ECO:0000259" key="1">
    <source>
        <dbReference type="Pfam" id="PF00534"/>
    </source>
</evidence>
<dbReference type="EMBL" id="CP147920">
    <property type="protein sequence ID" value="XAU14973.1"/>
    <property type="molecule type" value="Genomic_DNA"/>
</dbReference>
<dbReference type="RefSeq" id="WP_345972587.1">
    <property type="nucleotide sequence ID" value="NZ_CP147920.1"/>
</dbReference>
<feature type="domain" description="Glycosyltransferase subfamily 4-like N-terminal" evidence="2">
    <location>
        <begin position="70"/>
        <end position="197"/>
    </location>
</feature>
<feature type="domain" description="Glycosyl transferase family 1" evidence="1">
    <location>
        <begin position="208"/>
        <end position="351"/>
    </location>
</feature>
<dbReference type="Proteomes" id="UP001447842">
    <property type="component" value="Chromosome"/>
</dbReference>
<gene>
    <name evidence="3" type="ORF">WCY31_12125</name>
</gene>
<dbReference type="PANTHER" id="PTHR45947">
    <property type="entry name" value="SULFOQUINOVOSYL TRANSFERASE SQD2"/>
    <property type="match status" value="1"/>
</dbReference>
<reference evidence="3 4" key="1">
    <citation type="submission" date="2024-03" db="EMBL/GenBank/DDBJ databases">
        <title>Sulfurimonas sp. HSL3-1.</title>
        <authorList>
            <person name="Wang S."/>
        </authorList>
    </citation>
    <scope>NUCLEOTIDE SEQUENCE [LARGE SCALE GENOMIC DNA]</scope>
    <source>
        <strain evidence="3 4">HSL3-1</strain>
    </source>
</reference>
<dbReference type="Gene3D" id="3.40.50.2000">
    <property type="entry name" value="Glycogen Phosphorylase B"/>
    <property type="match status" value="2"/>
</dbReference>
<dbReference type="EC" id="2.4.-.-" evidence="3"/>
<keyword evidence="3" id="KW-0808">Transferase</keyword>
<keyword evidence="3" id="KW-0328">Glycosyltransferase</keyword>
<dbReference type="PANTHER" id="PTHR45947:SF3">
    <property type="entry name" value="SULFOQUINOVOSYL TRANSFERASE SQD2"/>
    <property type="match status" value="1"/>
</dbReference>
<dbReference type="InterPro" id="IPR050194">
    <property type="entry name" value="Glycosyltransferase_grp1"/>
</dbReference>
<evidence type="ECO:0000259" key="2">
    <source>
        <dbReference type="Pfam" id="PF13439"/>
    </source>
</evidence>
<accession>A0ABZ3H8Y4</accession>
<dbReference type="GO" id="GO:0016757">
    <property type="term" value="F:glycosyltransferase activity"/>
    <property type="evidence" value="ECO:0007669"/>
    <property type="project" value="UniProtKB-KW"/>
</dbReference>
<dbReference type="InterPro" id="IPR001296">
    <property type="entry name" value="Glyco_trans_1"/>
</dbReference>
<protein>
    <submittedName>
        <fullName evidence="3">Glycosyltransferase</fullName>
        <ecNumber evidence="3">2.4.-.-</ecNumber>
    </submittedName>
</protein>
<evidence type="ECO:0000313" key="3">
    <source>
        <dbReference type="EMBL" id="XAU14973.1"/>
    </source>
</evidence>
<dbReference type="Pfam" id="PF13439">
    <property type="entry name" value="Glyco_transf_4"/>
    <property type="match status" value="1"/>
</dbReference>